<dbReference type="Gene3D" id="3.30.200.20">
    <property type="entry name" value="Phosphorylase Kinase, domain 1"/>
    <property type="match status" value="1"/>
</dbReference>
<keyword evidence="3" id="KW-1185">Reference proteome</keyword>
<dbReference type="Pfam" id="PF01636">
    <property type="entry name" value="APH"/>
    <property type="match status" value="1"/>
</dbReference>
<dbReference type="Proteomes" id="UP000265768">
    <property type="component" value="Unassembled WGS sequence"/>
</dbReference>
<dbReference type="OrthoDB" id="3806873at2"/>
<dbReference type="AlphaFoldDB" id="A0A3A4BEB8"/>
<dbReference type="CDD" id="cd05154">
    <property type="entry name" value="ACAD10_11_N-like"/>
    <property type="match status" value="1"/>
</dbReference>
<dbReference type="RefSeq" id="WP_119926898.1">
    <property type="nucleotide sequence ID" value="NZ_QZEY01000004.1"/>
</dbReference>
<dbReference type="GO" id="GO:0016740">
    <property type="term" value="F:transferase activity"/>
    <property type="evidence" value="ECO:0007669"/>
    <property type="project" value="UniProtKB-KW"/>
</dbReference>
<comment type="caution">
    <text evidence="2">The sequence shown here is derived from an EMBL/GenBank/DDBJ whole genome shotgun (WGS) entry which is preliminary data.</text>
</comment>
<proteinExistence type="predicted"/>
<dbReference type="Gene3D" id="3.90.1200.10">
    <property type="match status" value="1"/>
</dbReference>
<dbReference type="PANTHER" id="PTHR47829:SF1">
    <property type="entry name" value="HAD FAMILY PHOSPHATASE"/>
    <property type="match status" value="1"/>
</dbReference>
<protein>
    <submittedName>
        <fullName evidence="2">Phosphotransferase family protein</fullName>
    </submittedName>
</protein>
<keyword evidence="2" id="KW-0808">Transferase</keyword>
<reference evidence="2 3" key="1">
    <citation type="submission" date="2018-09" db="EMBL/GenBank/DDBJ databases">
        <title>YIM 75507 draft genome.</title>
        <authorList>
            <person name="Tang S."/>
            <person name="Feng Y."/>
        </authorList>
    </citation>
    <scope>NUCLEOTIDE SEQUENCE [LARGE SCALE GENOMIC DNA]</scope>
    <source>
        <strain evidence="2 3">YIM 75507</strain>
    </source>
</reference>
<evidence type="ECO:0000259" key="1">
    <source>
        <dbReference type="Pfam" id="PF01636"/>
    </source>
</evidence>
<dbReference type="SUPFAM" id="SSF56112">
    <property type="entry name" value="Protein kinase-like (PK-like)"/>
    <property type="match status" value="1"/>
</dbReference>
<dbReference type="PANTHER" id="PTHR47829">
    <property type="entry name" value="HYDROLASE, PUTATIVE (AFU_ORTHOLOGUE AFUA_1G12880)-RELATED"/>
    <property type="match status" value="1"/>
</dbReference>
<dbReference type="EMBL" id="QZEY01000004">
    <property type="protein sequence ID" value="RJL32650.1"/>
    <property type="molecule type" value="Genomic_DNA"/>
</dbReference>
<sequence length="343" mass="37263">MDVPGVDQRRLSAWMSANTPDLEAPERVSLISGGKSNLTYRLDTPGRALVLRRPPLGHVLPTAHDMRREWRVISALHGTAVPVPEPVAFCGDEDVLGAPFYLMAYVEGTAIVDEKDAGDLSPERTRELSTHLAEVLAAIHAVDYEAAGLGDLGRPEGYLARQLRRWGRQWERSKTADLPEYDRLARRLADRLESLPPGGAALVHGDYRLDNALVRGTRIAVVVDWEMSTLGDPLADLGLTVTYWQDPDDPGGVALARGITARPGFLTVPEFVAAYARASGQDLRDLDFYIAFGNFKLAVIAEGIHARHLGGKTVGEGFDRVGEAVPVLIARAHRVLDAASGGR</sequence>
<dbReference type="InterPro" id="IPR011009">
    <property type="entry name" value="Kinase-like_dom_sf"/>
</dbReference>
<gene>
    <name evidence="2" type="ORF">D5H75_14195</name>
</gene>
<evidence type="ECO:0000313" key="2">
    <source>
        <dbReference type="EMBL" id="RJL32650.1"/>
    </source>
</evidence>
<dbReference type="InterPro" id="IPR041726">
    <property type="entry name" value="ACAD10_11_N"/>
</dbReference>
<accession>A0A3A4BEB8</accession>
<dbReference type="InterPro" id="IPR052898">
    <property type="entry name" value="ACAD10-like"/>
</dbReference>
<name>A0A3A4BEB8_9ACTN</name>
<dbReference type="InterPro" id="IPR002575">
    <property type="entry name" value="Aminoglycoside_PTrfase"/>
</dbReference>
<feature type="domain" description="Aminoglycoside phosphotransferase" evidence="1">
    <location>
        <begin position="28"/>
        <end position="288"/>
    </location>
</feature>
<organism evidence="2 3">
    <name type="scientific">Bailinhaonella thermotolerans</name>
    <dbReference type="NCBI Taxonomy" id="1070861"/>
    <lineage>
        <taxon>Bacteria</taxon>
        <taxon>Bacillati</taxon>
        <taxon>Actinomycetota</taxon>
        <taxon>Actinomycetes</taxon>
        <taxon>Streptosporangiales</taxon>
        <taxon>Streptosporangiaceae</taxon>
        <taxon>Bailinhaonella</taxon>
    </lineage>
</organism>
<evidence type="ECO:0000313" key="3">
    <source>
        <dbReference type="Proteomes" id="UP000265768"/>
    </source>
</evidence>